<name>A0A4R3VHJ6_9BURK</name>
<keyword evidence="5" id="KW-0808">Transferase</keyword>
<dbReference type="Pfam" id="PF13692">
    <property type="entry name" value="Glyco_trans_1_4"/>
    <property type="match status" value="1"/>
</dbReference>
<feature type="domain" description="Glycosyl transferase family 1" evidence="2">
    <location>
        <begin position="633"/>
        <end position="795"/>
    </location>
</feature>
<dbReference type="Gene3D" id="3.40.50.2000">
    <property type="entry name" value="Glycogen Phosphorylase B"/>
    <property type="match status" value="4"/>
</dbReference>
<comment type="caution">
    <text evidence="5">The sequence shown here is derived from an EMBL/GenBank/DDBJ whole genome shotgun (WGS) entry which is preliminary data.</text>
</comment>
<reference evidence="5 6" key="1">
    <citation type="submission" date="2019-03" db="EMBL/GenBank/DDBJ databases">
        <title>Genomic Encyclopedia of Type Strains, Phase IV (KMG-IV): sequencing the most valuable type-strain genomes for metagenomic binning, comparative biology and taxonomic classification.</title>
        <authorList>
            <person name="Goeker M."/>
        </authorList>
    </citation>
    <scope>NUCLEOTIDE SEQUENCE [LARGE SCALE GENOMIC DNA]</scope>
    <source>
        <strain evidence="5 6">DSM 100048</strain>
    </source>
</reference>
<dbReference type="GO" id="GO:0016757">
    <property type="term" value="F:glycosyltransferase activity"/>
    <property type="evidence" value="ECO:0007669"/>
    <property type="project" value="InterPro"/>
</dbReference>
<dbReference type="AlphaFoldDB" id="A0A4R3VHJ6"/>
<feature type="compositionally biased region" description="Low complexity" evidence="1">
    <location>
        <begin position="406"/>
        <end position="420"/>
    </location>
</feature>
<dbReference type="PANTHER" id="PTHR12526:SF630">
    <property type="entry name" value="GLYCOSYLTRANSFERASE"/>
    <property type="match status" value="1"/>
</dbReference>
<dbReference type="EMBL" id="SMBX01000001">
    <property type="protein sequence ID" value="TCV03244.1"/>
    <property type="molecule type" value="Genomic_DNA"/>
</dbReference>
<evidence type="ECO:0000313" key="6">
    <source>
        <dbReference type="Proteomes" id="UP000294692"/>
    </source>
</evidence>
<dbReference type="SUPFAM" id="SSF53756">
    <property type="entry name" value="UDP-Glycosyltransferase/glycogen phosphorylase"/>
    <property type="match status" value="2"/>
</dbReference>
<sequence length="818" mass="88266">MNLEHEPKHAVADSHAVVSGETAPLRVVHIISGLGQGGAEAVLFRLVTAPEQPNRNIVISLGDEGVYGGLLRARGIEVHALGMQGAQRTLTGPFRLWRFLRKLKPDVVQTWMYHADVLGGIAARLAGIKAVAWGIRNSGADLEKSSRSARALAWMSARLSGVVPATIIACAENARQRHAAWGYREDRMQVIANGYDLGRWQPDFQAGKKIRQELGLDLQTPLIGCVARWNPLKDHANLLAALAILPQRGHGAVRCMLIGPGMEPGNTALMQLIREHGVQNKVILMGARDDAPSCMNALDVHVLPSRAEGFPNVLAEAMACGIPCVATDVGDAALIAQETGWIVSPRNPQALAEAIAEVLSLRGNAALQVRVTAGRQSVAARFGLDVMVRAYDRAWRALAAGRRPQGSQSAAAAAGVQAAQTSRPHQTHQAHQACQPHQEHREHRASPGRLMFVVNNPAFFLSHRLPIAQAAQREGYEVHVATPFAPSVADITAQGFMHHPVSMSRSGKNPLQELTTLYTLWRLFRSVRPDIVHAVTIKPVLYGGIAARLARVPGYVAAVSGLGFVFMRDDPVGRLVRQVAIRLYRLALGHPNSRVIFQNANDCDTLREAGAVREEQVVMIRGSGVDLDVYRPEPEPEGAPVVAMASRLLVDKGVREYVQAARLTKGHPSGVRWLLAGSADAGNPASVDAGELKRWQGEGVIELLGEQKDIPALYARAHIVALPSYREGLPKGLVEAAACGRAVVTTDVPGCRDAIEADVTGLLVPVKDARALADAVIRLVEDGDLRRRMGEAGRQLAETAFDIRQVVRRHLDVYAALG</sequence>
<organism evidence="5 6">
    <name type="scientific">Paracandidimonas soli</name>
    <dbReference type="NCBI Taxonomy" id="1917182"/>
    <lineage>
        <taxon>Bacteria</taxon>
        <taxon>Pseudomonadati</taxon>
        <taxon>Pseudomonadota</taxon>
        <taxon>Betaproteobacteria</taxon>
        <taxon>Burkholderiales</taxon>
        <taxon>Alcaligenaceae</taxon>
        <taxon>Paracandidimonas</taxon>
    </lineage>
</organism>
<feature type="domain" description="Glycosyltransferase subfamily 4-like N-terminal" evidence="4">
    <location>
        <begin position="452"/>
        <end position="588"/>
    </location>
</feature>
<evidence type="ECO:0000259" key="3">
    <source>
        <dbReference type="Pfam" id="PF13439"/>
    </source>
</evidence>
<dbReference type="InterPro" id="IPR001296">
    <property type="entry name" value="Glyco_trans_1"/>
</dbReference>
<feature type="domain" description="Glycosyltransferase subfamily 4-like N-terminal" evidence="3">
    <location>
        <begin position="37"/>
        <end position="199"/>
    </location>
</feature>
<dbReference type="OrthoDB" id="9775208at2"/>
<dbReference type="CDD" id="cd03807">
    <property type="entry name" value="GT4_WbnK-like"/>
    <property type="match status" value="1"/>
</dbReference>
<evidence type="ECO:0000313" key="5">
    <source>
        <dbReference type="EMBL" id="TCV03244.1"/>
    </source>
</evidence>
<feature type="region of interest" description="Disordered" evidence="1">
    <location>
        <begin position="406"/>
        <end position="444"/>
    </location>
</feature>
<dbReference type="Pfam" id="PF13439">
    <property type="entry name" value="Glyco_transf_4"/>
    <property type="match status" value="1"/>
</dbReference>
<dbReference type="PANTHER" id="PTHR12526">
    <property type="entry name" value="GLYCOSYLTRANSFERASE"/>
    <property type="match status" value="1"/>
</dbReference>
<dbReference type="Proteomes" id="UP000294692">
    <property type="component" value="Unassembled WGS sequence"/>
</dbReference>
<evidence type="ECO:0000259" key="2">
    <source>
        <dbReference type="Pfam" id="PF00534"/>
    </source>
</evidence>
<evidence type="ECO:0000256" key="1">
    <source>
        <dbReference type="SAM" id="MobiDB-lite"/>
    </source>
</evidence>
<gene>
    <name evidence="5" type="ORF">EV686_101708</name>
</gene>
<proteinExistence type="predicted"/>
<dbReference type="Pfam" id="PF13477">
    <property type="entry name" value="Glyco_trans_4_2"/>
    <property type="match status" value="1"/>
</dbReference>
<keyword evidence="6" id="KW-1185">Reference proteome</keyword>
<feature type="compositionally biased region" description="Polar residues" evidence="1">
    <location>
        <begin position="421"/>
        <end position="432"/>
    </location>
</feature>
<evidence type="ECO:0000259" key="4">
    <source>
        <dbReference type="Pfam" id="PF13477"/>
    </source>
</evidence>
<protein>
    <submittedName>
        <fullName evidence="5">Glycosyltransferase involved in cell wall biosynthesis</fullName>
    </submittedName>
</protein>
<dbReference type="CDD" id="cd03808">
    <property type="entry name" value="GT4_CapM-like"/>
    <property type="match status" value="1"/>
</dbReference>
<dbReference type="Pfam" id="PF00534">
    <property type="entry name" value="Glycos_transf_1"/>
    <property type="match status" value="1"/>
</dbReference>
<accession>A0A4R3VHJ6</accession>
<dbReference type="InterPro" id="IPR028098">
    <property type="entry name" value="Glyco_trans_4-like_N"/>
</dbReference>